<dbReference type="Gene3D" id="2.150.10.10">
    <property type="entry name" value="Serralysin-like metalloprotease, C-terminal"/>
    <property type="match status" value="6"/>
</dbReference>
<evidence type="ECO:0000256" key="1">
    <source>
        <dbReference type="ARBA" id="ARBA00004613"/>
    </source>
</evidence>
<evidence type="ECO:0000313" key="4">
    <source>
        <dbReference type="EMBL" id="RLJ67583.1"/>
    </source>
</evidence>
<name>A0A497XI89_9PROT</name>
<dbReference type="RefSeq" id="WP_165904717.1">
    <property type="nucleotide sequence ID" value="NZ_BHVV01000001.1"/>
</dbReference>
<feature type="compositionally biased region" description="Low complexity" evidence="3">
    <location>
        <begin position="229"/>
        <end position="242"/>
    </location>
</feature>
<dbReference type="Proteomes" id="UP000268908">
    <property type="component" value="Unassembled WGS sequence"/>
</dbReference>
<reference evidence="4 5" key="1">
    <citation type="submission" date="2018-10" db="EMBL/GenBank/DDBJ databases">
        <title>Genomic Encyclopedia of Type Strains, Phase IV (KMG-IV): sequencing the most valuable type-strain genomes for metagenomic binning, comparative biology and taxonomic classification.</title>
        <authorList>
            <person name="Goeker M."/>
        </authorList>
    </citation>
    <scope>NUCLEOTIDE SEQUENCE [LARGE SCALE GENOMIC DNA]</scope>
    <source>
        <strain evidence="4 5">DSM 26916</strain>
    </source>
</reference>
<dbReference type="SUPFAM" id="SSF51120">
    <property type="entry name" value="beta-Roll"/>
    <property type="match status" value="10"/>
</dbReference>
<dbReference type="EMBL" id="RCCI01000004">
    <property type="protein sequence ID" value="RLJ67583.1"/>
    <property type="molecule type" value="Genomic_DNA"/>
</dbReference>
<comment type="subcellular location">
    <subcellularLocation>
        <location evidence="1">Secreted</location>
    </subcellularLocation>
</comment>
<evidence type="ECO:0000256" key="3">
    <source>
        <dbReference type="SAM" id="MobiDB-lite"/>
    </source>
</evidence>
<dbReference type="PROSITE" id="PS00330">
    <property type="entry name" value="HEMOLYSIN_CALCIUM"/>
    <property type="match status" value="10"/>
</dbReference>
<keyword evidence="5" id="KW-1185">Reference proteome</keyword>
<evidence type="ECO:0000313" key="5">
    <source>
        <dbReference type="Proteomes" id="UP000268908"/>
    </source>
</evidence>
<dbReference type="PANTHER" id="PTHR38340">
    <property type="entry name" value="S-LAYER PROTEIN"/>
    <property type="match status" value="1"/>
</dbReference>
<organism evidence="4 5">
    <name type="scientific">Sulfurisoma sediminicola</name>
    <dbReference type="NCBI Taxonomy" id="1381557"/>
    <lineage>
        <taxon>Bacteria</taxon>
        <taxon>Pseudomonadati</taxon>
        <taxon>Pseudomonadota</taxon>
        <taxon>Betaproteobacteria</taxon>
        <taxon>Nitrosomonadales</taxon>
        <taxon>Sterolibacteriaceae</taxon>
        <taxon>Sulfurisoma</taxon>
    </lineage>
</organism>
<comment type="caution">
    <text evidence="4">The sequence shown here is derived from an EMBL/GenBank/DDBJ whole genome shotgun (WGS) entry which is preliminary data.</text>
</comment>
<dbReference type="Pfam" id="PF00353">
    <property type="entry name" value="HemolysinCabind"/>
    <property type="match status" value="14"/>
</dbReference>
<dbReference type="InterPro" id="IPR050557">
    <property type="entry name" value="RTX_toxin/Mannuronan_C5-epim"/>
</dbReference>
<evidence type="ECO:0000256" key="2">
    <source>
        <dbReference type="ARBA" id="ARBA00022525"/>
    </source>
</evidence>
<dbReference type="PANTHER" id="PTHR38340:SF1">
    <property type="entry name" value="S-LAYER PROTEIN"/>
    <property type="match status" value="1"/>
</dbReference>
<sequence length="1536" mass="153440">MASINNNLTTGVLTGTPSDDYFADNGTGAVTMVGGMGNDFYVVDSSTDVVLEYNAKVEGVDTVAIYTTGLAGYTLAENVENLIVGVSATAGTYNGNTGDNTIDASAHTGTNTLNGGAGIDNLIGGSGNNTLDGGTGADTMTGGGGNDTYWVDNAADKIVELAAGGTDTVNATMSYVLSAELENLTLQAGYSQAISGTGNASNNTITGNEFNNTLIGGGGNDNLNGGVGNDTLDGGDGTDTLTASSGDDRLLGGAGNDTLNASASSGNNFLDGGADVDIMTGGSGNDTLLGGTGNDTLTGGAGNDTLDGGDGNDYLKDTNSTGNGILKGGLGNDLLVAYGTKGTTMDGGAGNDILVLLGANGSDAGFTKSNVLQGGLGNDTFYLQAAPSATNVVVLDAGGNDTIRLQGNTNGGRIVMGPDWFAAPADNQQGTSVGLVSPGATELTHYTLATGIENLFADLAATAKYLVGNDLDNVIRGTDAATGDVLLGGKGNDTLDGGTGADNLLGGVGNDRYLVDNVNDTVFEDLAATGGVDTVWAWVNYRLEAGVENLTFFGSSAINGGGNELNNIIIGNDGANTLDGGKGDDNIQGGLGNDILYGGAGNDTLDGGTGNDRLYGGDGNDTYWVDAAGDTLRDIDDTATGTSGSDLVRATASYALANGSFVENLTLEQLAGTADGQGNDLANVITGNTFDNVLSDGSFDWFNTSTWSDDGKKDTLVGGAGNDTYFTAIGTGSVDTITDATGTNDTVVLWVANAANAGLKLVSNQVALTLGVANAGTVPGLNLTGIENLDLSSYGQMHSATMSFTGFNILGSTVANVIYDSNLDDTIDGGAGNDTIYGTAGTNTLKGGAGNDILDGSIGLGNSLTPTLGTATNTMAGGLGDDKYVFGLNTNNSISAAGETGGIDTITATDQAIDLTSATYGGTPAVAGTGVIEKVVVDATVAATAFTVTGNTLNNELQLSSHAGGVAAVVTLAGGKGDDLYVIGNATQANTTPFNLNRMDITEAAASGTDKVISYVNNYVLQANVENLDLGTLDNGAFVANGTGNSLANVIKGNAGNNTIDGGSGSTGTDTLIGGKGDDVYVVHTATDIVTELVNEGTDIMVFNPAGAGKMTLAANVENGYLWDYVSGTGTFAGTELTGNVLDNVLYGNQLANTLDGGAGNDVLYGSISNINGTQGEDGNNIDTLKGGLGDDAFYVYNFDTVTEVAAGGTDIVYLKGNNASYALENEVENLTVQNTAVTTVNGNALGNIIDSSGGSTAAQTIDGMAGNDTITGSSGGDIIYGGTGADTMYGGNGGDNYWVGNAGDVVIDTGTVGTDVVHIYSNSGASHDTESTALRAFSLASNGMGVDTLDVVSTVAGAQYWFEGNELLNTISFDNSVGSSVFMQGGGGNDTLLIVNSLTGSSKLDGGAGDDALTGGGSADILIGGMGNDTLTGNGGADVFVFDSPATISGSDTINDFVSGTDVLQLTSWAPVDVGNLRIGGGFTTAADGNDFLIYDSTTGNLYYDADGSGGAFTAVQFATLTGAPTLAYTDFAIA</sequence>
<dbReference type="PRINTS" id="PR00313">
    <property type="entry name" value="CABNDNGRPT"/>
</dbReference>
<dbReference type="InterPro" id="IPR011049">
    <property type="entry name" value="Serralysin-like_metalloprot_C"/>
</dbReference>
<gene>
    <name evidence="4" type="ORF">DFR35_0130</name>
</gene>
<dbReference type="GO" id="GO:0005576">
    <property type="term" value="C:extracellular region"/>
    <property type="evidence" value="ECO:0007669"/>
    <property type="project" value="UniProtKB-SubCell"/>
</dbReference>
<keyword evidence="2" id="KW-0964">Secreted</keyword>
<accession>A0A497XI89</accession>
<dbReference type="GO" id="GO:0005509">
    <property type="term" value="F:calcium ion binding"/>
    <property type="evidence" value="ECO:0007669"/>
    <property type="project" value="InterPro"/>
</dbReference>
<dbReference type="InterPro" id="IPR018511">
    <property type="entry name" value="Hemolysin-typ_Ca-bd_CS"/>
</dbReference>
<proteinExistence type="predicted"/>
<protein>
    <submittedName>
        <fullName evidence="4">Hemolysin type calcium-binding protein</fullName>
    </submittedName>
</protein>
<dbReference type="InterPro" id="IPR001343">
    <property type="entry name" value="Hemolysn_Ca-bd"/>
</dbReference>
<feature type="region of interest" description="Disordered" evidence="3">
    <location>
        <begin position="226"/>
        <end position="249"/>
    </location>
</feature>